<dbReference type="AlphaFoldDB" id="A0A6J6L4S2"/>
<reference evidence="2" key="1">
    <citation type="submission" date="2020-05" db="EMBL/GenBank/DDBJ databases">
        <authorList>
            <person name="Chiriac C."/>
            <person name="Salcher M."/>
            <person name="Ghai R."/>
            <person name="Kavagutti S V."/>
        </authorList>
    </citation>
    <scope>NUCLEOTIDE SEQUENCE</scope>
</reference>
<proteinExistence type="predicted"/>
<feature type="region of interest" description="Disordered" evidence="1">
    <location>
        <begin position="204"/>
        <end position="225"/>
    </location>
</feature>
<name>A0A6J6L4S2_9ZZZZ</name>
<dbReference type="EMBL" id="CAEZWL010000017">
    <property type="protein sequence ID" value="CAB4655285.1"/>
    <property type="molecule type" value="Genomic_DNA"/>
</dbReference>
<evidence type="ECO:0000313" key="2">
    <source>
        <dbReference type="EMBL" id="CAB4655285.1"/>
    </source>
</evidence>
<evidence type="ECO:0000256" key="1">
    <source>
        <dbReference type="SAM" id="MobiDB-lite"/>
    </source>
</evidence>
<organism evidence="2">
    <name type="scientific">freshwater metagenome</name>
    <dbReference type="NCBI Taxonomy" id="449393"/>
    <lineage>
        <taxon>unclassified sequences</taxon>
        <taxon>metagenomes</taxon>
        <taxon>ecological metagenomes</taxon>
    </lineage>
</organism>
<feature type="compositionally biased region" description="Basic residues" evidence="1">
    <location>
        <begin position="214"/>
        <end position="225"/>
    </location>
</feature>
<gene>
    <name evidence="2" type="ORF">UFOPK2243_00768</name>
</gene>
<sequence length="225" mass="23566">MIFFVPAPAPAPVFIPAPAPAPVFIPAPAPVFIPAPVVEEKKQIETVTAIVVLPVVIPPSVLTEPAPAELTTQKQVKVIDAPVVETAPDKVLTKISVPKLAAFKGTGPFKFAVALFDQEDSKAIKDPELAIGLKVFSQTPQVCKVSATFNKATGKYSISVTGISNGQCRITALDKGNDEKFPSATEIKQAITGIAVKKTVSVKGVKPTPAPKPGIKKASYKPPKG</sequence>
<protein>
    <submittedName>
        <fullName evidence="2">Unannotated protein</fullName>
    </submittedName>
</protein>
<accession>A0A6J6L4S2</accession>